<dbReference type="Proteomes" id="UP001348641">
    <property type="component" value="Unassembled WGS sequence"/>
</dbReference>
<sequence length="787" mass="80732">MPSEHTAGGGAQGPGGGSGHGASAGALRGPGDTAGYAGTDGRPGRPGDTAHPYPAYPAYPPYQAHQAYGPYPARDQQSYAQLYQQDFWKARPRIPLPEAPVWLPLALLGVGVVAAFLATLDRPGLGIVITGAVAGLTALTALMVRPPIPDGAPGGADGRDEGPDGSASGALPETDAPTAGEADGARDPGTGDAVPDGEGVSPRSGETRPDASGSGDTGNAEAGHDGSGHADAGSAGTGSSEAPGPEHAQETGVVQAPEDADAQEDGSAVAAGTTGTARETGDTRETGDAEAQADARKTGAAQAQADTDARRDGAEQHTAAGPAAPPAPVTARGGDADEPRPDRYAHAWSAGYGVIAAALLLTAALRDAGWVLFWTLTSSFFFASLAFSVRNPSSREGAVGVVSGSLGLFRNLPSTPLFLVGPLRSGRGRRLAGPVLLTTLVTGALLLVFGLLFSFADAVFASYIARLFEGAFSGSTFFDGFSRLFAMLAAVLFTGSAVLAARRRRAPAKAPARPAGAGSASPSLPVWVWTIPLGALVALFTAFLGVQAVAMFGGDDHVQRVAGVTYAEYARQGFFQLVVVSLLVLCVIAVAVYVLPSRPAATRTLRNALLGLLCVLTLVILASAMMRLQLYIDTFGLTRLRISAEAWIVWSAGVFGLVIAAGVLNTLGRRAAWLPRGTAALAGVALAVFAYGNPDLRIAESHHDLELTQIDTWYLRDLSADALPALVELEGEDRACALGGIAYRLDDAGEEGLASWNLSRHRARAQLAQTGPADDVTAQEGPCRALY</sequence>
<feature type="transmembrane region" description="Helical" evidence="2">
    <location>
        <begin position="435"/>
        <end position="464"/>
    </location>
</feature>
<reference evidence="3 4" key="1">
    <citation type="submission" date="2023-07" db="EMBL/GenBank/DDBJ databases">
        <authorList>
            <person name="Girao M."/>
            <person name="Carvalho M.F."/>
        </authorList>
    </citation>
    <scope>NUCLEOTIDE SEQUENCE [LARGE SCALE GENOMIC DNA]</scope>
    <source>
        <strain evidence="3 4">66/93</strain>
    </source>
</reference>
<feature type="compositionally biased region" description="Gly residues" evidence="1">
    <location>
        <begin position="7"/>
        <end position="22"/>
    </location>
</feature>
<evidence type="ECO:0000313" key="4">
    <source>
        <dbReference type="Proteomes" id="UP001348641"/>
    </source>
</evidence>
<dbReference type="RefSeq" id="WP_330159544.1">
    <property type="nucleotide sequence ID" value="NZ_BAAAJA010000015.1"/>
</dbReference>
<keyword evidence="2" id="KW-1133">Transmembrane helix</keyword>
<name>A0ABU7KT93_9ACTN</name>
<feature type="transmembrane region" description="Helical" evidence="2">
    <location>
        <begin position="371"/>
        <end position="389"/>
    </location>
</feature>
<feature type="compositionally biased region" description="Low complexity" evidence="1">
    <location>
        <begin position="229"/>
        <end position="245"/>
    </location>
</feature>
<keyword evidence="2" id="KW-0472">Membrane</keyword>
<feature type="transmembrane region" description="Helical" evidence="2">
    <location>
        <begin position="99"/>
        <end position="118"/>
    </location>
</feature>
<feature type="transmembrane region" description="Helical" evidence="2">
    <location>
        <begin position="607"/>
        <end position="626"/>
    </location>
</feature>
<evidence type="ECO:0000256" key="1">
    <source>
        <dbReference type="SAM" id="MobiDB-lite"/>
    </source>
</evidence>
<dbReference type="Pfam" id="PF13687">
    <property type="entry name" value="DUF4153"/>
    <property type="match status" value="1"/>
</dbReference>
<feature type="transmembrane region" description="Helical" evidence="2">
    <location>
        <begin position="484"/>
        <end position="501"/>
    </location>
</feature>
<keyword evidence="2" id="KW-0812">Transmembrane</keyword>
<feature type="compositionally biased region" description="Low complexity" evidence="1">
    <location>
        <begin position="268"/>
        <end position="278"/>
    </location>
</feature>
<accession>A0ABU7KT93</accession>
<feature type="compositionally biased region" description="Basic and acidic residues" evidence="1">
    <location>
        <begin position="279"/>
        <end position="297"/>
    </location>
</feature>
<evidence type="ECO:0000313" key="3">
    <source>
        <dbReference type="EMBL" id="MEE2052516.1"/>
    </source>
</evidence>
<feature type="transmembrane region" description="Helical" evidence="2">
    <location>
        <begin position="573"/>
        <end position="595"/>
    </location>
</feature>
<gene>
    <name evidence="3" type="ORF">Q8A49_18610</name>
</gene>
<dbReference type="EMBL" id="JAUUCC010000048">
    <property type="protein sequence ID" value="MEE2052516.1"/>
    <property type="molecule type" value="Genomic_DNA"/>
</dbReference>
<feature type="transmembrane region" description="Helical" evidence="2">
    <location>
        <begin position="526"/>
        <end position="553"/>
    </location>
</feature>
<dbReference type="InterPro" id="IPR025291">
    <property type="entry name" value="DUF4153"/>
</dbReference>
<evidence type="ECO:0000256" key="2">
    <source>
        <dbReference type="SAM" id="Phobius"/>
    </source>
</evidence>
<comment type="caution">
    <text evidence="3">The sequence shown here is derived from an EMBL/GenBank/DDBJ whole genome shotgun (WGS) entry which is preliminary data.</text>
</comment>
<feature type="transmembrane region" description="Helical" evidence="2">
    <location>
        <begin position="124"/>
        <end position="144"/>
    </location>
</feature>
<feature type="region of interest" description="Disordered" evidence="1">
    <location>
        <begin position="1"/>
        <end position="56"/>
    </location>
</feature>
<feature type="transmembrane region" description="Helical" evidence="2">
    <location>
        <begin position="347"/>
        <end position="365"/>
    </location>
</feature>
<feature type="region of interest" description="Disordered" evidence="1">
    <location>
        <begin position="149"/>
        <end position="342"/>
    </location>
</feature>
<proteinExistence type="predicted"/>
<organism evidence="3 4">
    <name type="scientific">Nocardiopsis tropica</name>
    <dbReference type="NCBI Taxonomy" id="109330"/>
    <lineage>
        <taxon>Bacteria</taxon>
        <taxon>Bacillati</taxon>
        <taxon>Actinomycetota</taxon>
        <taxon>Actinomycetes</taxon>
        <taxon>Streptosporangiales</taxon>
        <taxon>Nocardiopsidaceae</taxon>
        <taxon>Nocardiopsis</taxon>
    </lineage>
</organism>
<protein>
    <submittedName>
        <fullName evidence="3">DUF4173 domain-containing protein</fullName>
    </submittedName>
</protein>
<feature type="transmembrane region" description="Helical" evidence="2">
    <location>
        <begin position="646"/>
        <end position="666"/>
    </location>
</feature>